<organism evidence="2 3">
    <name type="scientific">Batillaria attramentaria</name>
    <dbReference type="NCBI Taxonomy" id="370345"/>
    <lineage>
        <taxon>Eukaryota</taxon>
        <taxon>Metazoa</taxon>
        <taxon>Spiralia</taxon>
        <taxon>Lophotrochozoa</taxon>
        <taxon>Mollusca</taxon>
        <taxon>Gastropoda</taxon>
        <taxon>Caenogastropoda</taxon>
        <taxon>Sorbeoconcha</taxon>
        <taxon>Cerithioidea</taxon>
        <taxon>Batillariidae</taxon>
        <taxon>Batillaria</taxon>
    </lineage>
</organism>
<gene>
    <name evidence="2" type="ORF">BaRGS_00026447</name>
</gene>
<evidence type="ECO:0000256" key="1">
    <source>
        <dbReference type="SAM" id="MobiDB-lite"/>
    </source>
</evidence>
<evidence type="ECO:0000313" key="2">
    <source>
        <dbReference type="EMBL" id="KAK7482319.1"/>
    </source>
</evidence>
<dbReference type="AlphaFoldDB" id="A0ABD0K4Z7"/>
<comment type="caution">
    <text evidence="2">The sequence shown here is derived from an EMBL/GenBank/DDBJ whole genome shotgun (WGS) entry which is preliminary data.</text>
</comment>
<sequence>QAAQRFPFTAKFKTNNTRRVAETRHSRGKQAGADGVVDKKPEVIRERRVKIVERPRAKKLYWIPGETGLRVVHTVGVDLDHQARAHEHRPDQPPHRIQPLDGRMGAALPNATRGLIKFGCLSVNWTSQVPILPVRGAQFSPRHAAAIRKTETVTEEPKPQPPPSVDKAGSREPSISLPPLSAFFRGLMAGRSSSTYSPHSSVGSVESRENSWSRSGSLFGGLPHRQLPYKRPLDRNMSSVQTMRGVPALPGHRPVLPPIALTMLHGSSFSVLPADVKDAVLKKLHMSGHTKWPFNTV</sequence>
<keyword evidence="3" id="KW-1185">Reference proteome</keyword>
<feature type="non-terminal residue" evidence="2">
    <location>
        <position position="1"/>
    </location>
</feature>
<feature type="region of interest" description="Disordered" evidence="1">
    <location>
        <begin position="149"/>
        <end position="172"/>
    </location>
</feature>
<dbReference type="Proteomes" id="UP001519460">
    <property type="component" value="Unassembled WGS sequence"/>
</dbReference>
<evidence type="ECO:0000313" key="3">
    <source>
        <dbReference type="Proteomes" id="UP001519460"/>
    </source>
</evidence>
<protein>
    <submittedName>
        <fullName evidence="2">Uncharacterized protein</fullName>
    </submittedName>
</protein>
<proteinExistence type="predicted"/>
<feature type="compositionally biased region" description="Basic and acidic residues" evidence="1">
    <location>
        <begin position="149"/>
        <end position="158"/>
    </location>
</feature>
<name>A0ABD0K4Z7_9CAEN</name>
<feature type="region of interest" description="Disordered" evidence="1">
    <location>
        <begin position="14"/>
        <end position="35"/>
    </location>
</feature>
<accession>A0ABD0K4Z7</accession>
<reference evidence="2 3" key="1">
    <citation type="journal article" date="2023" name="Sci. Data">
        <title>Genome assembly of the Korean intertidal mud-creeper Batillaria attramentaria.</title>
        <authorList>
            <person name="Patra A.K."/>
            <person name="Ho P.T."/>
            <person name="Jun S."/>
            <person name="Lee S.J."/>
            <person name="Kim Y."/>
            <person name="Won Y.J."/>
        </authorList>
    </citation>
    <scope>NUCLEOTIDE SEQUENCE [LARGE SCALE GENOMIC DNA]</scope>
    <source>
        <strain evidence="2">Wonlab-2016</strain>
    </source>
</reference>
<dbReference type="EMBL" id="JACVVK020000247">
    <property type="protein sequence ID" value="KAK7482319.1"/>
    <property type="molecule type" value="Genomic_DNA"/>
</dbReference>